<dbReference type="CDD" id="cd18809">
    <property type="entry name" value="SF1_C_RecD"/>
    <property type="match status" value="1"/>
</dbReference>
<dbReference type="InterPro" id="IPR003593">
    <property type="entry name" value="AAA+_ATPase"/>
</dbReference>
<evidence type="ECO:0000313" key="2">
    <source>
        <dbReference type="EMBL" id="MFD0987477.1"/>
    </source>
</evidence>
<dbReference type="SUPFAM" id="SSF52540">
    <property type="entry name" value="P-loop containing nucleoside triphosphate hydrolases"/>
    <property type="match status" value="2"/>
</dbReference>
<dbReference type="InterPro" id="IPR051055">
    <property type="entry name" value="PIF1_helicase"/>
</dbReference>
<gene>
    <name evidence="2" type="ORF">ACFQ2F_10255</name>
</gene>
<dbReference type="InterPro" id="IPR010285">
    <property type="entry name" value="DNA_helicase_pif1-like_DEAD"/>
</dbReference>
<accession>A0ABW3JAU5</accession>
<dbReference type="SMART" id="SM00382">
    <property type="entry name" value="AAA"/>
    <property type="match status" value="1"/>
</dbReference>
<comment type="caution">
    <text evidence="2">The sequence shown here is derived from an EMBL/GenBank/DDBJ whole genome shotgun (WGS) entry which is preliminary data.</text>
</comment>
<sequence length="521" mass="56708">MKQTQALALMKTGASVFLTGQPGSGKTHTVNRYIAALRQARIPVAYTASTGIAATHGNGITIHAWSGIGVNSSLSRRDLDKIASNRRVASRIEKTRVLIIDEISMLPAYALDLVDAVCRHVRKNAAPFGGLQVILVGDFFQLPPVVRRETNDASLFGDMEETGPVFAYGSAAWRDLAPTVCYLSEQHRQSDHGFLDLLSAIRRNECGREHQAILQQRTITRDALPSDCTRLFTHNAGVDEINGRELRKLAGEEKRFVMHAKGPEVFVNTLKRGCLSPEQLILKEGAVVMFTKNDPALRFVNGTLGEVISFDDETGNPIIRTRTGKMIVAEPTKWKIDENGTERASITQLPLRLAWAMTVHKSQGMSLDAAVIDLSRAFEYGQGYVALSRLRGLSGLHLLGLNARALQVHPAAVEQDETFQSLSQTALQAAHEAGSEAIASKQREFLADALEGVEATEAAASPHVAAARADGHAKAYAPWSEDEEKALIRRHEAGESVSAIAAAHGRKPGAIRSRLKKLELI</sequence>
<dbReference type="PANTHER" id="PTHR47642:SF7">
    <property type="entry name" value="ATP-DEPENDENT DNA HELICASE PIF1"/>
    <property type="match status" value="1"/>
</dbReference>
<dbReference type="InterPro" id="IPR027417">
    <property type="entry name" value="P-loop_NTPase"/>
</dbReference>
<reference evidence="3" key="1">
    <citation type="journal article" date="2019" name="Int. J. Syst. Evol. Microbiol.">
        <title>The Global Catalogue of Microorganisms (GCM) 10K type strain sequencing project: providing services to taxonomists for standard genome sequencing and annotation.</title>
        <authorList>
            <consortium name="The Broad Institute Genomics Platform"/>
            <consortium name="The Broad Institute Genome Sequencing Center for Infectious Disease"/>
            <person name="Wu L."/>
            <person name="Ma J."/>
        </authorList>
    </citation>
    <scope>NUCLEOTIDE SEQUENCE [LARGE SCALE GENOMIC DNA]</scope>
    <source>
        <strain evidence="3">CCUG 61697</strain>
    </source>
</reference>
<proteinExistence type="predicted"/>
<dbReference type="EMBL" id="JBHTJO010000001">
    <property type="protein sequence ID" value="MFD0987477.1"/>
    <property type="molecule type" value="Genomic_DNA"/>
</dbReference>
<organism evidence="2 3">
    <name type="scientific">Methyloligella solikamskensis</name>
    <dbReference type="NCBI Taxonomy" id="1177756"/>
    <lineage>
        <taxon>Bacteria</taxon>
        <taxon>Pseudomonadati</taxon>
        <taxon>Pseudomonadota</taxon>
        <taxon>Alphaproteobacteria</taxon>
        <taxon>Hyphomicrobiales</taxon>
        <taxon>Hyphomicrobiaceae</taxon>
        <taxon>Methyloligella</taxon>
    </lineage>
</organism>
<protein>
    <submittedName>
        <fullName evidence="2">ATP-dependent RecD-like DNA helicase</fullName>
    </submittedName>
</protein>
<dbReference type="PANTHER" id="PTHR47642">
    <property type="entry name" value="ATP-DEPENDENT DNA HELICASE"/>
    <property type="match status" value="1"/>
</dbReference>
<feature type="domain" description="AAA+ ATPase" evidence="1">
    <location>
        <begin position="12"/>
        <end position="160"/>
    </location>
</feature>
<dbReference type="InterPro" id="IPR049163">
    <property type="entry name" value="Pif1-like_2B_dom"/>
</dbReference>
<dbReference type="Proteomes" id="UP001597102">
    <property type="component" value="Unassembled WGS sequence"/>
</dbReference>
<dbReference type="CDD" id="cd18037">
    <property type="entry name" value="DEXSc_Pif1_like"/>
    <property type="match status" value="1"/>
</dbReference>
<dbReference type="RefSeq" id="WP_379089504.1">
    <property type="nucleotide sequence ID" value="NZ_JBHTJO010000001.1"/>
</dbReference>
<dbReference type="Pfam" id="PF05970">
    <property type="entry name" value="PIF1"/>
    <property type="match status" value="1"/>
</dbReference>
<dbReference type="Gene3D" id="3.40.50.300">
    <property type="entry name" value="P-loop containing nucleotide triphosphate hydrolases"/>
    <property type="match status" value="1"/>
</dbReference>
<dbReference type="Pfam" id="PF21530">
    <property type="entry name" value="Pif1_2B_dom"/>
    <property type="match status" value="1"/>
</dbReference>
<evidence type="ECO:0000313" key="3">
    <source>
        <dbReference type="Proteomes" id="UP001597102"/>
    </source>
</evidence>
<keyword evidence="3" id="KW-1185">Reference proteome</keyword>
<name>A0ABW3JAU5_9HYPH</name>
<evidence type="ECO:0000259" key="1">
    <source>
        <dbReference type="SMART" id="SM00382"/>
    </source>
</evidence>